<dbReference type="FunFam" id="1.25.10.10:FF:000202">
    <property type="entry name" value="HEAT repeat-containing protein 5B isoform X1"/>
    <property type="match status" value="1"/>
</dbReference>
<evidence type="ECO:0000313" key="4">
    <source>
        <dbReference type="EMBL" id="CAG09538.1"/>
    </source>
</evidence>
<feature type="region of interest" description="Disordered" evidence="3">
    <location>
        <begin position="1286"/>
        <end position="1305"/>
    </location>
</feature>
<reference evidence="4" key="1">
    <citation type="journal article" date="2004" name="Nature">
        <title>Genome duplication in the teleost fish Tetraodon nigroviridis reveals the early vertebrate proto-karyotype.</title>
        <authorList>
            <person name="Jaillon O."/>
            <person name="Aury J.-M."/>
            <person name="Brunet F."/>
            <person name="Petit J.-L."/>
            <person name="Stange-Thomann N."/>
            <person name="Mauceli E."/>
            <person name="Bouneau L."/>
            <person name="Fischer C."/>
            <person name="Ozouf-Costaz C."/>
            <person name="Bernot A."/>
            <person name="Nicaud S."/>
            <person name="Jaffe D."/>
            <person name="Fisher S."/>
            <person name="Lutfalla G."/>
            <person name="Dossat C."/>
            <person name="Segurens B."/>
            <person name="Dasilva C."/>
            <person name="Salanoubat M."/>
            <person name="Levy M."/>
            <person name="Boudet N."/>
            <person name="Castellano S."/>
            <person name="Anthouard V."/>
            <person name="Jubin C."/>
            <person name="Castelli V."/>
            <person name="Katinka M."/>
            <person name="Vacherie B."/>
            <person name="Biemont C."/>
            <person name="Skalli Z."/>
            <person name="Cattolico L."/>
            <person name="Poulain J."/>
            <person name="De Berardinis V."/>
            <person name="Cruaud C."/>
            <person name="Duprat S."/>
            <person name="Brottier P."/>
            <person name="Coutanceau J.-P."/>
            <person name="Gouzy J."/>
            <person name="Parra G."/>
            <person name="Lardier G."/>
            <person name="Chapple C."/>
            <person name="McKernan K.J."/>
            <person name="McEwan P."/>
            <person name="Bosak S."/>
            <person name="Kellis M."/>
            <person name="Volff J.-N."/>
            <person name="Guigo R."/>
            <person name="Zody M.C."/>
            <person name="Mesirov J."/>
            <person name="Lindblad-Toh K."/>
            <person name="Birren B."/>
            <person name="Nusbaum C."/>
            <person name="Kahn D."/>
            <person name="Robinson-Rechavi M."/>
            <person name="Laudet V."/>
            <person name="Schachter V."/>
            <person name="Quetier F."/>
            <person name="Saurin W."/>
            <person name="Scarpelli C."/>
            <person name="Wincker P."/>
            <person name="Lander E.S."/>
            <person name="Weissenbach J."/>
            <person name="Roest Crollius H."/>
        </authorList>
    </citation>
    <scope>NUCLEOTIDE SEQUENCE [LARGE SCALE GENOMIC DNA]</scope>
</reference>
<accession>Q4RPZ4</accession>
<feature type="non-terminal residue" evidence="4">
    <location>
        <position position="1943"/>
    </location>
</feature>
<reference evidence="4" key="2">
    <citation type="submission" date="2004-02" db="EMBL/GenBank/DDBJ databases">
        <authorList>
            <consortium name="Genoscope"/>
            <consortium name="Whitehead Institute Centre for Genome Research"/>
        </authorList>
    </citation>
    <scope>NUCLEOTIDE SEQUENCE</scope>
</reference>
<keyword evidence="2" id="KW-0677">Repeat</keyword>
<dbReference type="GO" id="GO:0005829">
    <property type="term" value="C:cytosol"/>
    <property type="evidence" value="ECO:0007669"/>
    <property type="project" value="GOC"/>
</dbReference>
<feature type="region of interest" description="Disordered" evidence="3">
    <location>
        <begin position="1057"/>
        <end position="1080"/>
    </location>
</feature>
<dbReference type="PANTHER" id="PTHR21663:SF2">
    <property type="entry name" value="HEAT REPEAT-CONTAINING PROTEIN 5B"/>
    <property type="match status" value="1"/>
</dbReference>
<protein>
    <submittedName>
        <fullName evidence="4">Chromosome 17 SCAF15006, whole genome shotgun sequence</fullName>
    </submittedName>
</protein>
<dbReference type="Pfam" id="PF25468">
    <property type="entry name" value="HEAT_HEATR5A"/>
    <property type="match status" value="1"/>
</dbReference>
<feature type="region of interest" description="Disordered" evidence="3">
    <location>
        <begin position="1551"/>
        <end position="1572"/>
    </location>
</feature>
<dbReference type="FunFam" id="1.25.10.10:FF:000262">
    <property type="entry name" value="HEAT repeat-containing protein 5B"/>
    <property type="match status" value="1"/>
</dbReference>
<dbReference type="GO" id="GO:0030139">
    <property type="term" value="C:endocytic vesicle"/>
    <property type="evidence" value="ECO:0007669"/>
    <property type="project" value="TreeGrafter"/>
</dbReference>
<dbReference type="InterPro" id="IPR016024">
    <property type="entry name" value="ARM-type_fold"/>
</dbReference>
<proteinExistence type="inferred from homology"/>
<gene>
    <name evidence="4" type="ORF">GSTENG00030860001</name>
</gene>
<dbReference type="InterPro" id="IPR011989">
    <property type="entry name" value="ARM-like"/>
</dbReference>
<dbReference type="Pfam" id="PF20210">
    <property type="entry name" value="Laa1_Sip1_HTR5"/>
    <property type="match status" value="1"/>
</dbReference>
<name>Q4RPZ4_TETNG</name>
<sequence length="1943" mass="210509">MELAHSLLLNEDALAQITEAKRPVFIFEWLRFLDKVLVAANRVDVKEKQKKLVEQLTGLISSAPGPPTRKLLAKNIATLYSIGDTFTVFQTLDKCNEIIKSKDDTPTYLPTKLAAVACVGAFYEKMGRMLGSSFPDTINNLLKALKSAESQGRGEILLSLQKVLSGLGGAAASCHRDIYKNARSLLTDRSMAVRCAVAKCLLELQNEAVFMWTTELENVATLCFKALEGSNYGVRVSVAKLLGTVMATALMPKQAAEAVVNDISGENRTGAADVSASQHVMVCALKELGSLFQSLSATASPLIQEPSVGLLETVTSVLLHPSMAARLAAAWCLRCVAVALPYQLTPLLDRCAERINNLKSSPEAVSGYSFAMAALLGGVHQCPLGLPHSKGKLVVSIAEDLLRTAAQNSRLSLQRTQAGWLLLGALMTLGPSLVRYHLPKMLLLWRNVFPRSPKELEAEKARGDSFTWQVTLEGRAGALCAMRSFVAHCPELLTEDVIRRLMTPIECAMTMMSHIPAITKVHGAHLKASAAMVRLRLYDILALLPPKTYEGSFNALLRELVAEFTLTDNSANTTTSLLRSLCHYDDSVLMGSWLQETDHKSIEDQLQPNSASGSGALEHDPSSIYLRVPIGEAIPGPLPLGVSVIDASVALFGVVFPHVSFKHRLQMLDHFAECIKQAKGVRQQAVQLNIFTAVLSALKGLAENKSSLGPEEVRKSALALVMGALDNPNPILRCAAGEALGRMAQVVGEATFIARMAQTSFDKLKSARDVVSRTGHSLALGCLHRYVGGIGSGQHLKTSVSILLALAQDGTSHEVQTWALHSLALIVDSSGPMYRGYVEPTLSLVLTLLLTVPPSHTEVHQCLGRCLGALITTVGPELQGNGATISTIRSSCLVGCAIMQDHSDSLVQAAAISCLQQLHMFAPRHVNLSSLVPCLCVHLSSSHLLLRRAAVACLRQLAQREAAEVCEYAMSLAKRAGDNKDAAINLNITETGLEGVLFGMLDRETDRKLCSDIHDTLGHMLSSLAVEKLSHWLKLCKDVLAATTDVGGAVVFEVEKDEEDSEKKDEMDDDTMFTGLGEDDKSKPSVAPRWVTRVFAADCLCRIILLCENDKAHFDLAAARSAQAKNSKGDLLVLHLSDLIRMAFMAATDHSNQLRMAGLQALEDIIKKFASVPEPEFPGHVILEQYQANVGAALRPAFSPDTPSDITAKACQVCSTWIGSGVVSDLNDLRRVHNLLVSSLDKVQAGKGSSSQLYSESATTMEKLAVLKAWAEVYVVAMKIKKEAESKPAKPARNADDDDEDEDLGTGVLPPDSLITLVQPELPALSRLWLAMLRDYALLTLPAEFSSQLPPEGSGFFLLWVKKKENAGLEIPYIKIKLQLLCLISGGAFYTPETIDTARLHYRGSWAPVLHAVALWLSSTGFGAAEGKEEVSSAKNSAITQTASFNTKSSEESVEDRMHLMLGVSIEFLCFPRPEEPIEHVMSCLQALATLLESPCAKIHLANDQLLAVELLNVLHRLLLTRDPPAVQLQVTAVVQETVRAALEHLQQTRLRKGKEEDGEKDTQLCQGEGGETGELVPGKSLVFAAMELLVFILVRHIPQLNSRVKESPSHVPLRPQRLPEESARLVANTVSILAELPSLCSPAGSMTILPTVLFLITGVLRETAVKAVDNSVPLPVSAALQGIKTIITSPLAQVESMQTQWTGLIRSSLASVLEYSQPDESRPDMDEVSMLTAITLFLLSASNELVGVTVLQKGCLDRFRNALNSSDPWVQARCYQLLLSVFQHCSRALSTPYIHALAPLMVEKLKAVEHNRPGTAAELQAVQEGIRVLENLVAMGEEQNRVQLLALLVPTLIAYLLDENAISSAPQVSKGLHDFSLQNLMRIGPLYPSAFKIVIGAAPELKTRLESAIRANQASSKAKAAARQAQPTVQAAPTIKLKTSFF</sequence>
<dbReference type="InterPro" id="IPR040108">
    <property type="entry name" value="Laa1/Sip1/HEATR5"/>
</dbReference>
<dbReference type="SUPFAM" id="SSF48371">
    <property type="entry name" value="ARM repeat"/>
    <property type="match status" value="2"/>
</dbReference>
<dbReference type="Gene3D" id="1.25.10.10">
    <property type="entry name" value="Leucine-rich Repeat Variant"/>
    <property type="match status" value="3"/>
</dbReference>
<feature type="compositionally biased region" description="Basic and acidic residues" evidence="3">
    <location>
        <begin position="1554"/>
        <end position="1563"/>
    </location>
</feature>
<dbReference type="PANTHER" id="PTHR21663">
    <property type="entry name" value="HYPOTHETICAL HEAT DOMAIN-CONTAINING"/>
    <property type="match status" value="1"/>
</dbReference>
<comment type="similarity">
    <text evidence="1">Belongs to the HEATR5 family.</text>
</comment>
<dbReference type="GO" id="GO:0008104">
    <property type="term" value="P:intracellular protein localization"/>
    <property type="evidence" value="ECO:0007669"/>
    <property type="project" value="TreeGrafter"/>
</dbReference>
<dbReference type="EMBL" id="CAAE01015006">
    <property type="protein sequence ID" value="CAG09538.1"/>
    <property type="molecule type" value="Genomic_DNA"/>
</dbReference>
<evidence type="ECO:0000256" key="1">
    <source>
        <dbReference type="ARBA" id="ARBA00008304"/>
    </source>
</evidence>
<dbReference type="GO" id="GO:0016020">
    <property type="term" value="C:membrane"/>
    <property type="evidence" value="ECO:0007669"/>
    <property type="project" value="TreeGrafter"/>
</dbReference>
<dbReference type="GO" id="GO:0006897">
    <property type="term" value="P:endocytosis"/>
    <property type="evidence" value="ECO:0007669"/>
    <property type="project" value="TreeGrafter"/>
</dbReference>
<dbReference type="GO" id="GO:0042147">
    <property type="term" value="P:retrograde transport, endosome to Golgi"/>
    <property type="evidence" value="ECO:0007669"/>
    <property type="project" value="TreeGrafter"/>
</dbReference>
<dbReference type="OrthoDB" id="192608at2759"/>
<evidence type="ECO:0000256" key="2">
    <source>
        <dbReference type="ARBA" id="ARBA00022737"/>
    </source>
</evidence>
<dbReference type="InterPro" id="IPR046837">
    <property type="entry name" value="Laa1/Sip1/HEATR5-like_HEAT"/>
</dbReference>
<dbReference type="GO" id="GO:0005794">
    <property type="term" value="C:Golgi apparatus"/>
    <property type="evidence" value="ECO:0007669"/>
    <property type="project" value="TreeGrafter"/>
</dbReference>
<dbReference type="KEGG" id="tng:GSTEN00030860G001"/>
<evidence type="ECO:0000256" key="3">
    <source>
        <dbReference type="SAM" id="MobiDB-lite"/>
    </source>
</evidence>
<organism evidence="4">
    <name type="scientific">Tetraodon nigroviridis</name>
    <name type="common">Spotted green pufferfish</name>
    <name type="synonym">Chelonodon nigroviridis</name>
    <dbReference type="NCBI Taxonomy" id="99883"/>
    <lineage>
        <taxon>Eukaryota</taxon>
        <taxon>Metazoa</taxon>
        <taxon>Chordata</taxon>
        <taxon>Craniata</taxon>
        <taxon>Vertebrata</taxon>
        <taxon>Euteleostomi</taxon>
        <taxon>Actinopterygii</taxon>
        <taxon>Neopterygii</taxon>
        <taxon>Teleostei</taxon>
        <taxon>Neoteleostei</taxon>
        <taxon>Acanthomorphata</taxon>
        <taxon>Eupercaria</taxon>
        <taxon>Tetraodontiformes</taxon>
        <taxon>Tetradontoidea</taxon>
        <taxon>Tetraodontidae</taxon>
        <taxon>Tetraodon</taxon>
    </lineage>
</organism>